<keyword evidence="1" id="KW-1133">Transmembrane helix</keyword>
<dbReference type="RefSeq" id="WP_155321275.1">
    <property type="nucleotide sequence ID" value="NZ_AP021876.1"/>
</dbReference>
<feature type="transmembrane region" description="Helical" evidence="1">
    <location>
        <begin position="270"/>
        <end position="289"/>
    </location>
</feature>
<feature type="transmembrane region" description="Helical" evidence="1">
    <location>
        <begin position="12"/>
        <end position="30"/>
    </location>
</feature>
<evidence type="ECO:0000256" key="1">
    <source>
        <dbReference type="SAM" id="Phobius"/>
    </source>
</evidence>
<keyword evidence="1" id="KW-0472">Membrane</keyword>
<feature type="transmembrane region" description="Helical" evidence="1">
    <location>
        <begin position="42"/>
        <end position="61"/>
    </location>
</feature>
<evidence type="ECO:0000313" key="2">
    <source>
        <dbReference type="EMBL" id="BBO80262.1"/>
    </source>
</evidence>
<organism evidence="2 3">
    <name type="scientific">Desulfosarcina ovata subsp. sediminis</name>
    <dbReference type="NCBI Taxonomy" id="885957"/>
    <lineage>
        <taxon>Bacteria</taxon>
        <taxon>Pseudomonadati</taxon>
        <taxon>Thermodesulfobacteriota</taxon>
        <taxon>Desulfobacteria</taxon>
        <taxon>Desulfobacterales</taxon>
        <taxon>Desulfosarcinaceae</taxon>
        <taxon>Desulfosarcina</taxon>
    </lineage>
</organism>
<feature type="transmembrane region" description="Helical" evidence="1">
    <location>
        <begin position="109"/>
        <end position="132"/>
    </location>
</feature>
<dbReference type="EMBL" id="AP021876">
    <property type="protein sequence ID" value="BBO80262.1"/>
    <property type="molecule type" value="Genomic_DNA"/>
</dbReference>
<gene>
    <name evidence="2" type="ORF">DSCO28_08280</name>
</gene>
<feature type="transmembrane region" description="Helical" evidence="1">
    <location>
        <begin position="68"/>
        <end position="89"/>
    </location>
</feature>
<reference evidence="2 3" key="1">
    <citation type="submission" date="2019-11" db="EMBL/GenBank/DDBJ databases">
        <title>Comparative genomics of hydrocarbon-degrading Desulfosarcina strains.</title>
        <authorList>
            <person name="Watanabe M."/>
            <person name="Kojima H."/>
            <person name="Fukui M."/>
        </authorList>
    </citation>
    <scope>NUCLEOTIDE SEQUENCE [LARGE SCALE GENOMIC DNA]</scope>
    <source>
        <strain evidence="2 3">28bB2T</strain>
    </source>
</reference>
<feature type="transmembrane region" description="Helical" evidence="1">
    <location>
        <begin position="435"/>
        <end position="454"/>
    </location>
</feature>
<dbReference type="KEGG" id="dov:DSCO28_08280"/>
<evidence type="ECO:0000313" key="3">
    <source>
        <dbReference type="Proteomes" id="UP000425960"/>
    </source>
</evidence>
<feature type="transmembrane region" description="Helical" evidence="1">
    <location>
        <begin position="247"/>
        <end position="263"/>
    </location>
</feature>
<sequence>MSNKIFISKIIYLITLLSVLFCITGTLVFYCLYQDATLNTYVLKIGFLILLFSTVFFLINLKMNNYGQYFLFSLIFIFCFMIVHLQLYVDYLLGKSLPLIMPMFDITSIGINGFLISIISIQSFYLGYFVALKFLKRRNFSLNHQRALKSFNLQLVIISILFLLFIFMSDFNYFRGGYGSIKNTPIAAFIEYLLKLSFIAYLISYSVWFRANKQKNDINQYLKYFNKIILITIFIYFLLVFSSGDRGPVIQITMGIVLSYLYGSCSKLSLVKLIIIGVLSVSTLFTIGISRKYVGESNLSFSKLIKTIEGISSSSRILSVSPLTAEYAMSLRAFHGGFEYVKNNGFRYGELNFYSLLGMMPGLGRIYQWITNQPLRELQSSAIITDDLNAEFGLGTTCLIDIYMDFGFLGCIIVFIAFGFFARRIDEFIIFSQKMTLFATVLSFMFIIYSYYIPRSTITSIFRDSVMVYLYFQFFRLVLISKRKNILKV</sequence>
<feature type="transmembrane region" description="Helical" evidence="1">
    <location>
        <begin position="186"/>
        <end position="209"/>
    </location>
</feature>
<protein>
    <recommendedName>
        <fullName evidence="4">O-antigen polysaccharide polymerase Wzy</fullName>
    </recommendedName>
</protein>
<feature type="transmembrane region" description="Helical" evidence="1">
    <location>
        <begin position="402"/>
        <end position="423"/>
    </location>
</feature>
<proteinExistence type="predicted"/>
<dbReference type="Proteomes" id="UP000425960">
    <property type="component" value="Chromosome"/>
</dbReference>
<evidence type="ECO:0008006" key="4">
    <source>
        <dbReference type="Google" id="ProtNLM"/>
    </source>
</evidence>
<feature type="transmembrane region" description="Helical" evidence="1">
    <location>
        <begin position="460"/>
        <end position="479"/>
    </location>
</feature>
<dbReference type="AlphaFoldDB" id="A0A5K7ZE19"/>
<feature type="transmembrane region" description="Helical" evidence="1">
    <location>
        <begin position="221"/>
        <end position="241"/>
    </location>
</feature>
<keyword evidence="1" id="KW-0812">Transmembrane</keyword>
<name>A0A5K7ZE19_9BACT</name>
<feature type="transmembrane region" description="Helical" evidence="1">
    <location>
        <begin position="153"/>
        <end position="174"/>
    </location>
</feature>
<accession>A0A5K7ZE19</accession>